<organism evidence="2 3">
    <name type="scientific">Caenorhabditis japonica</name>
    <dbReference type="NCBI Taxonomy" id="281687"/>
    <lineage>
        <taxon>Eukaryota</taxon>
        <taxon>Metazoa</taxon>
        <taxon>Ecdysozoa</taxon>
        <taxon>Nematoda</taxon>
        <taxon>Chromadorea</taxon>
        <taxon>Rhabditida</taxon>
        <taxon>Rhabditina</taxon>
        <taxon>Rhabditomorpha</taxon>
        <taxon>Rhabditoidea</taxon>
        <taxon>Rhabditidae</taxon>
        <taxon>Peloderinae</taxon>
        <taxon>Caenorhabditis</taxon>
    </lineage>
</organism>
<proteinExistence type="predicted"/>
<dbReference type="EnsemblMetazoa" id="CJA07752.1">
    <property type="protein sequence ID" value="CJA07752.1"/>
    <property type="gene ID" value="WBGene00126956"/>
</dbReference>
<feature type="region of interest" description="Disordered" evidence="1">
    <location>
        <begin position="1"/>
        <end position="28"/>
    </location>
</feature>
<evidence type="ECO:0000313" key="2">
    <source>
        <dbReference type="EnsemblMetazoa" id="CJA07752.1"/>
    </source>
</evidence>
<dbReference type="PANTHER" id="PTHR46068:SF1">
    <property type="entry name" value="TRANSPOSASE IS30-LIKE HTH DOMAIN-CONTAINING PROTEIN"/>
    <property type="match status" value="1"/>
</dbReference>
<dbReference type="PANTHER" id="PTHR46068">
    <property type="entry name" value="PROTEIN CBG27172"/>
    <property type="match status" value="1"/>
</dbReference>
<keyword evidence="3" id="KW-1185">Reference proteome</keyword>
<reference evidence="3" key="1">
    <citation type="submission" date="2010-08" db="EMBL/GenBank/DDBJ databases">
        <authorList>
            <consortium name="Caenorhabditis japonica Sequencing Consortium"/>
            <person name="Wilson R.K."/>
        </authorList>
    </citation>
    <scope>NUCLEOTIDE SEQUENCE [LARGE SCALE GENOMIC DNA]</scope>
    <source>
        <strain evidence="3">DF5081</strain>
    </source>
</reference>
<name>A0A8R1HV20_CAEJA</name>
<dbReference type="Proteomes" id="UP000005237">
    <property type="component" value="Unassembled WGS sequence"/>
</dbReference>
<protein>
    <submittedName>
        <fullName evidence="2">Uncharacterized protein</fullName>
    </submittedName>
</protein>
<dbReference type="GO" id="GO:0003676">
    <property type="term" value="F:nucleic acid binding"/>
    <property type="evidence" value="ECO:0007669"/>
    <property type="project" value="InterPro"/>
</dbReference>
<sequence>MCRFGKTGTTSDRPRSGRPATATTSTNMRRIRDKIHYDPKRSLRKVDKELHISATSVRNIVKHHMGLRPNKLKKTNALMDQMKATRLQRWREPLKRFKPVDTLDILFTDENFFTIEQSFNRQNNSIWSPSVKEANNSGRYVSRKDHLASVMFWAGVTSTGKTPLVFVNQGVKQDYVPAHKAKVVQDWCKINLPFMITSTEWSPYSPDLNPLDFSVWLVFERKACATPHNDLDNLKRATRVHHGVQLPQETQRLRQGEGRKVQFCCNFGEHLV</sequence>
<dbReference type="Gene3D" id="3.30.420.10">
    <property type="entry name" value="Ribonuclease H-like superfamily/Ribonuclease H"/>
    <property type="match status" value="2"/>
</dbReference>
<evidence type="ECO:0000256" key="1">
    <source>
        <dbReference type="SAM" id="MobiDB-lite"/>
    </source>
</evidence>
<evidence type="ECO:0000313" key="3">
    <source>
        <dbReference type="Proteomes" id="UP000005237"/>
    </source>
</evidence>
<reference evidence="2" key="2">
    <citation type="submission" date="2022-06" db="UniProtKB">
        <authorList>
            <consortium name="EnsemblMetazoa"/>
        </authorList>
    </citation>
    <scope>IDENTIFICATION</scope>
    <source>
        <strain evidence="2">DF5081</strain>
    </source>
</reference>
<dbReference type="InterPro" id="IPR036397">
    <property type="entry name" value="RNaseH_sf"/>
</dbReference>
<accession>A0A8R1HV20</accession>
<dbReference type="AlphaFoldDB" id="A0A8R1HV20"/>